<dbReference type="SUPFAM" id="SSF52980">
    <property type="entry name" value="Restriction endonuclease-like"/>
    <property type="match status" value="1"/>
</dbReference>
<dbReference type="CDD" id="cd06260">
    <property type="entry name" value="DUF820-like"/>
    <property type="match status" value="1"/>
</dbReference>
<sequence>MHASQRRRFTPEEYLLVENQAEYKSEYYDGEIYAMAGASYRHTEIVGNLFAYFRQALKGSDCKPLMLDVRVKSWQAYTYPDIVIVCGPPQFADEYDTLMNPTLIVEVLSDSTEKTDRTIKFERYKTIESLQEYLLVAQNEPGFELFRRADAGWIQTASSDSVTLASLNIKLERAAAYEDISF</sequence>
<protein>
    <submittedName>
        <fullName evidence="2">Uma2 family endonuclease</fullName>
    </submittedName>
</protein>
<dbReference type="Gene3D" id="3.90.1570.10">
    <property type="entry name" value="tt1808, chain A"/>
    <property type="match status" value="1"/>
</dbReference>
<evidence type="ECO:0000313" key="3">
    <source>
        <dbReference type="Proteomes" id="UP000460298"/>
    </source>
</evidence>
<organism evidence="2 3">
    <name type="scientific">Leptonema illini</name>
    <dbReference type="NCBI Taxonomy" id="183"/>
    <lineage>
        <taxon>Bacteria</taxon>
        <taxon>Pseudomonadati</taxon>
        <taxon>Spirochaetota</taxon>
        <taxon>Spirochaetia</taxon>
        <taxon>Leptospirales</taxon>
        <taxon>Leptospiraceae</taxon>
        <taxon>Leptonema</taxon>
    </lineage>
</organism>
<feature type="domain" description="Putative restriction endonuclease" evidence="1">
    <location>
        <begin position="11"/>
        <end position="158"/>
    </location>
</feature>
<evidence type="ECO:0000259" key="1">
    <source>
        <dbReference type="Pfam" id="PF05685"/>
    </source>
</evidence>
<accession>A0A833GYT0</accession>
<dbReference type="PANTHER" id="PTHR36558:SF1">
    <property type="entry name" value="RESTRICTION ENDONUCLEASE DOMAIN-CONTAINING PROTEIN-RELATED"/>
    <property type="match status" value="1"/>
</dbReference>
<name>A0A833GYT0_9LEPT</name>
<evidence type="ECO:0000313" key="2">
    <source>
        <dbReference type="EMBL" id="KAB2930406.1"/>
    </source>
</evidence>
<dbReference type="GO" id="GO:0004519">
    <property type="term" value="F:endonuclease activity"/>
    <property type="evidence" value="ECO:0007669"/>
    <property type="project" value="UniProtKB-KW"/>
</dbReference>
<dbReference type="Pfam" id="PF05685">
    <property type="entry name" value="Uma2"/>
    <property type="match status" value="1"/>
</dbReference>
<keyword evidence="2" id="KW-0255">Endonuclease</keyword>
<dbReference type="InterPro" id="IPR012296">
    <property type="entry name" value="Nuclease_put_TT1808"/>
</dbReference>
<reference evidence="2 3" key="1">
    <citation type="submission" date="2019-10" db="EMBL/GenBank/DDBJ databases">
        <title>Extracellular Electron Transfer in a Candidatus Methanoperedens spp. Enrichment Culture.</title>
        <authorList>
            <person name="Berger S."/>
            <person name="Rangel Shaw D."/>
            <person name="Berben T."/>
            <person name="In 'T Zandt M."/>
            <person name="Frank J."/>
            <person name="Reimann J."/>
            <person name="Jetten M.S.M."/>
            <person name="Welte C.U."/>
        </authorList>
    </citation>
    <scope>NUCLEOTIDE SEQUENCE [LARGE SCALE GENOMIC DNA]</scope>
    <source>
        <strain evidence="2">SB12</strain>
    </source>
</reference>
<dbReference type="InterPro" id="IPR011335">
    <property type="entry name" value="Restrct_endonuc-II-like"/>
</dbReference>
<dbReference type="EMBL" id="WBUI01000021">
    <property type="protein sequence ID" value="KAB2930406.1"/>
    <property type="molecule type" value="Genomic_DNA"/>
</dbReference>
<keyword evidence="2" id="KW-0378">Hydrolase</keyword>
<keyword evidence="2" id="KW-0540">Nuclease</keyword>
<dbReference type="Proteomes" id="UP000460298">
    <property type="component" value="Unassembled WGS sequence"/>
</dbReference>
<dbReference type="AlphaFoldDB" id="A0A833GYT0"/>
<dbReference type="InterPro" id="IPR008538">
    <property type="entry name" value="Uma2"/>
</dbReference>
<comment type="caution">
    <text evidence="2">The sequence shown here is derived from an EMBL/GenBank/DDBJ whole genome shotgun (WGS) entry which is preliminary data.</text>
</comment>
<dbReference type="PANTHER" id="PTHR36558">
    <property type="entry name" value="GLR1098 PROTEIN"/>
    <property type="match status" value="1"/>
</dbReference>
<proteinExistence type="predicted"/>
<gene>
    <name evidence="2" type="ORF">F9K24_17230</name>
</gene>